<dbReference type="AlphaFoldDB" id="A0A0V0R3L6"/>
<evidence type="ECO:0000256" key="2">
    <source>
        <dbReference type="SAM" id="MobiDB-lite"/>
    </source>
</evidence>
<sequence>MASQSAKQVKKRSKSQKYQYSDLEKNITMAENNLNQQKLTDSFKKQKSHKNFRSSTPKSNSQKNFNLNNSLNKDINEINILNKKILQYKKGWEDEKTRSLRDRQKLIQVQEENEKLQRKIKKQEIQIEKLGNLEVDYQRLLQNYQKSEFIRNQQKQLIANIKQDNEILQEQLQQYTQKPKKKR</sequence>
<gene>
    <name evidence="3" type="ORF">PPERSA_08806</name>
</gene>
<evidence type="ECO:0000313" key="4">
    <source>
        <dbReference type="Proteomes" id="UP000054937"/>
    </source>
</evidence>
<dbReference type="InParanoid" id="A0A0V0R3L6"/>
<evidence type="ECO:0000313" key="3">
    <source>
        <dbReference type="EMBL" id="KRX09090.1"/>
    </source>
</evidence>
<keyword evidence="1" id="KW-0175">Coiled coil</keyword>
<feature type="region of interest" description="Disordered" evidence="2">
    <location>
        <begin position="1"/>
        <end position="21"/>
    </location>
</feature>
<accession>A0A0V0R3L6</accession>
<comment type="caution">
    <text evidence="3">The sequence shown here is derived from an EMBL/GenBank/DDBJ whole genome shotgun (WGS) entry which is preliminary data.</text>
</comment>
<organism evidence="3 4">
    <name type="scientific">Pseudocohnilembus persalinus</name>
    <name type="common">Ciliate</name>
    <dbReference type="NCBI Taxonomy" id="266149"/>
    <lineage>
        <taxon>Eukaryota</taxon>
        <taxon>Sar</taxon>
        <taxon>Alveolata</taxon>
        <taxon>Ciliophora</taxon>
        <taxon>Intramacronucleata</taxon>
        <taxon>Oligohymenophorea</taxon>
        <taxon>Scuticociliatia</taxon>
        <taxon>Philasterida</taxon>
        <taxon>Pseudocohnilembidae</taxon>
        <taxon>Pseudocohnilembus</taxon>
    </lineage>
</organism>
<reference evidence="3 4" key="1">
    <citation type="journal article" date="2015" name="Sci. Rep.">
        <title>Genome of the facultative scuticociliatosis pathogen Pseudocohnilembus persalinus provides insight into its virulence through horizontal gene transfer.</title>
        <authorList>
            <person name="Xiong J."/>
            <person name="Wang G."/>
            <person name="Cheng J."/>
            <person name="Tian M."/>
            <person name="Pan X."/>
            <person name="Warren A."/>
            <person name="Jiang C."/>
            <person name="Yuan D."/>
            <person name="Miao W."/>
        </authorList>
    </citation>
    <scope>NUCLEOTIDE SEQUENCE [LARGE SCALE GENOMIC DNA]</scope>
    <source>
        <strain evidence="3">36N120E</strain>
    </source>
</reference>
<dbReference type="EMBL" id="LDAU01000054">
    <property type="protein sequence ID" value="KRX09090.1"/>
    <property type="molecule type" value="Genomic_DNA"/>
</dbReference>
<feature type="region of interest" description="Disordered" evidence="2">
    <location>
        <begin position="43"/>
        <end position="68"/>
    </location>
</feature>
<feature type="coiled-coil region" evidence="1">
    <location>
        <begin position="99"/>
        <end position="178"/>
    </location>
</feature>
<protein>
    <submittedName>
        <fullName evidence="3">Uncharacterized protein</fullName>
    </submittedName>
</protein>
<proteinExistence type="predicted"/>
<dbReference type="Proteomes" id="UP000054937">
    <property type="component" value="Unassembled WGS sequence"/>
</dbReference>
<name>A0A0V0R3L6_PSEPJ</name>
<keyword evidence="4" id="KW-1185">Reference proteome</keyword>
<feature type="compositionally biased region" description="Polar residues" evidence="2">
    <location>
        <begin position="53"/>
        <end position="68"/>
    </location>
</feature>
<evidence type="ECO:0000256" key="1">
    <source>
        <dbReference type="SAM" id="Coils"/>
    </source>
</evidence>